<dbReference type="RefSeq" id="YP_009052283.1">
    <property type="nucleotide sequence ID" value="NC_024697.1"/>
</dbReference>
<keyword evidence="3" id="KW-1185">Reference proteome</keyword>
<dbReference type="OrthoDB" id="19570at10239"/>
<reference evidence="2 3" key="1">
    <citation type="journal article" date="2014" name="Virology">
        <title>Genome of brown tide virus (AaV), the little giant of the Megaviridae, elucidates NCLDV genome expansion and host-virus coevolution.</title>
        <authorList>
            <person name="Moniruzzaman M."/>
            <person name="LeCleir G.R."/>
            <person name="Brown C.M."/>
            <person name="Gobler C.J."/>
            <person name="Bidle K.D."/>
            <person name="Wilson W.H."/>
            <person name="Wilhelm S.W."/>
        </authorList>
    </citation>
    <scope>NUCLEOTIDE SEQUENCE [LARGE SCALE GENOMIC DNA]</scope>
    <source>
        <strain evidence="2">BtV-01</strain>
    </source>
</reference>
<sequence>MSEVSLLFYSNKCQNCKKIVSEINQTPVRSAIRYVCIDDKNIRAKLPQYIKSVPTLVVGGSNQIHVGNQILGFIKMMSMKTVKQQEKKPEIRVRHAVSEHKNEGPLSFSMSEMGSTYSDNYSFVDIDSSSQGNGGTSISHSFDFIGKRDYSTHQNSELTQNVSSYGSIEQRNENENELSKKMEKLMASRSIDVPAAPQRM</sequence>
<evidence type="ECO:0000313" key="2">
    <source>
        <dbReference type="EMBL" id="AII17081.1"/>
    </source>
</evidence>
<dbReference type="Proteomes" id="UP000028667">
    <property type="component" value="Segment"/>
</dbReference>
<accession>A0A076FI10</accession>
<organism evidence="2 3">
    <name type="scientific">Aureococcus anophagefferens virus</name>
    <dbReference type="NCBI Taxonomy" id="1474867"/>
    <lineage>
        <taxon>Viruses</taxon>
        <taxon>Varidnaviria</taxon>
        <taxon>Bamfordvirae</taxon>
        <taxon>Nucleocytoviricota</taxon>
        <taxon>Megaviricetes</taxon>
        <taxon>Imitervirales</taxon>
        <taxon>Schizomimiviridae</taxon>
        <taxon>Kratosvirus</taxon>
        <taxon>Kratosvirus quantuckense</taxon>
    </lineage>
</organism>
<dbReference type="EMBL" id="KJ645900">
    <property type="protein sequence ID" value="AII17081.1"/>
    <property type="molecule type" value="Genomic_DNA"/>
</dbReference>
<feature type="compositionally biased region" description="Polar residues" evidence="1">
    <location>
        <begin position="155"/>
        <end position="169"/>
    </location>
</feature>
<dbReference type="KEGG" id="vg:20041635"/>
<name>A0A076FI10_9VIRU</name>
<evidence type="ECO:0000313" key="3">
    <source>
        <dbReference type="Proteomes" id="UP000028667"/>
    </source>
</evidence>
<evidence type="ECO:0008006" key="4">
    <source>
        <dbReference type="Google" id="ProtNLM"/>
    </source>
</evidence>
<gene>
    <name evidence="2" type="ORF">AaV_209</name>
</gene>
<feature type="region of interest" description="Disordered" evidence="1">
    <location>
        <begin position="155"/>
        <end position="178"/>
    </location>
</feature>
<dbReference type="GeneID" id="20041635"/>
<evidence type="ECO:0000256" key="1">
    <source>
        <dbReference type="SAM" id="MobiDB-lite"/>
    </source>
</evidence>
<protein>
    <recommendedName>
        <fullName evidence="4">Thioredoxin domain-containing protein</fullName>
    </recommendedName>
</protein>
<proteinExistence type="predicted"/>